<evidence type="ECO:0000256" key="8">
    <source>
        <dbReference type="SAM" id="Phobius"/>
    </source>
</evidence>
<evidence type="ECO:0000313" key="10">
    <source>
        <dbReference type="EMBL" id="MBB4943972.1"/>
    </source>
</evidence>
<dbReference type="PRINTS" id="PR00110">
    <property type="entry name" value="ALPHAAMYLASE"/>
</dbReference>
<dbReference type="Proteomes" id="UP000534286">
    <property type="component" value="Unassembled WGS sequence"/>
</dbReference>
<name>A0A7W7S5P5_9ACTN</name>
<dbReference type="InterPro" id="IPR006046">
    <property type="entry name" value="Alpha_amylase"/>
</dbReference>
<evidence type="ECO:0000256" key="3">
    <source>
        <dbReference type="ARBA" id="ARBA00022723"/>
    </source>
</evidence>
<dbReference type="RefSeq" id="WP_184759852.1">
    <property type="nucleotide sequence ID" value="NZ_BAABEK010000079.1"/>
</dbReference>
<dbReference type="EC" id="3.2.1.1" evidence="6"/>
<keyword evidence="3" id="KW-0479">Metal-binding</keyword>
<keyword evidence="8" id="KW-0472">Membrane</keyword>
<dbReference type="PANTHER" id="PTHR10357:SF215">
    <property type="entry name" value="ALPHA-AMYLASE 1"/>
    <property type="match status" value="1"/>
</dbReference>
<dbReference type="InterPro" id="IPR006047">
    <property type="entry name" value="GH13_cat_dom"/>
</dbReference>
<reference evidence="10 11" key="1">
    <citation type="submission" date="2020-08" db="EMBL/GenBank/DDBJ databases">
        <title>Sequencing the genomes of 1000 actinobacteria strains.</title>
        <authorList>
            <person name="Klenk H.-P."/>
        </authorList>
    </citation>
    <scope>NUCLEOTIDE SEQUENCE [LARGE SCALE GENOMIC DNA]</scope>
    <source>
        <strain evidence="10 11">DSM 43023</strain>
    </source>
</reference>
<dbReference type="InterPro" id="IPR017853">
    <property type="entry name" value="GH"/>
</dbReference>
<evidence type="ECO:0000256" key="7">
    <source>
        <dbReference type="SAM" id="MobiDB-lite"/>
    </source>
</evidence>
<feature type="region of interest" description="Disordered" evidence="7">
    <location>
        <begin position="1"/>
        <end position="30"/>
    </location>
</feature>
<gene>
    <name evidence="10" type="ORF">FHR32_008373</name>
</gene>
<dbReference type="SUPFAM" id="SSF51445">
    <property type="entry name" value="(Trans)glycosidases"/>
    <property type="match status" value="1"/>
</dbReference>
<comment type="catalytic activity">
    <reaction evidence="6">
        <text>Endohydrolysis of (1-&gt;4)-alpha-D-glucosidic linkages in polysaccharides containing three or more (1-&gt;4)-alpha-linked D-glucose units.</text>
        <dbReference type="EC" id="3.2.1.1"/>
    </reaction>
</comment>
<evidence type="ECO:0000256" key="5">
    <source>
        <dbReference type="RuleBase" id="RU003615"/>
    </source>
</evidence>
<dbReference type="GO" id="GO:0004556">
    <property type="term" value="F:alpha-amylase activity"/>
    <property type="evidence" value="ECO:0007669"/>
    <property type="project" value="UniProtKB-UniRule"/>
</dbReference>
<evidence type="ECO:0000313" key="11">
    <source>
        <dbReference type="Proteomes" id="UP000534286"/>
    </source>
</evidence>
<accession>A0A7W7S5P5</accession>
<dbReference type="Pfam" id="PF00128">
    <property type="entry name" value="Alpha-amylase"/>
    <property type="match status" value="1"/>
</dbReference>
<dbReference type="SMART" id="SM00642">
    <property type="entry name" value="Aamy"/>
    <property type="match status" value="1"/>
</dbReference>
<dbReference type="GO" id="GO:0005975">
    <property type="term" value="P:carbohydrate metabolic process"/>
    <property type="evidence" value="ECO:0007669"/>
    <property type="project" value="InterPro"/>
</dbReference>
<keyword evidence="6 10" id="KW-0326">Glycosidase</keyword>
<comment type="similarity">
    <text evidence="2 5">Belongs to the glycosyl hydrolase 13 family.</text>
</comment>
<keyword evidence="4" id="KW-0732">Signal</keyword>
<protein>
    <recommendedName>
        <fullName evidence="6">Alpha-amylase</fullName>
        <ecNumber evidence="6">3.2.1.1</ecNumber>
    </recommendedName>
</protein>
<dbReference type="AlphaFoldDB" id="A0A7W7S5P5"/>
<comment type="caution">
    <text evidence="10">The sequence shown here is derived from an EMBL/GenBank/DDBJ whole genome shotgun (WGS) entry which is preliminary data.</text>
</comment>
<dbReference type="Gene3D" id="3.20.20.80">
    <property type="entry name" value="Glycosidases"/>
    <property type="match status" value="1"/>
</dbReference>
<keyword evidence="8" id="KW-1133">Transmembrane helix</keyword>
<dbReference type="EMBL" id="JACHJU010000006">
    <property type="protein sequence ID" value="MBB4943972.1"/>
    <property type="molecule type" value="Genomic_DNA"/>
</dbReference>
<dbReference type="InterPro" id="IPR013780">
    <property type="entry name" value="Glyco_hydro_b"/>
</dbReference>
<evidence type="ECO:0000256" key="4">
    <source>
        <dbReference type="ARBA" id="ARBA00022729"/>
    </source>
</evidence>
<evidence type="ECO:0000256" key="2">
    <source>
        <dbReference type="ARBA" id="ARBA00008061"/>
    </source>
</evidence>
<keyword evidence="6" id="KW-0378">Hydrolase</keyword>
<dbReference type="PANTHER" id="PTHR10357">
    <property type="entry name" value="ALPHA-AMYLASE FAMILY MEMBER"/>
    <property type="match status" value="1"/>
</dbReference>
<dbReference type="Gene3D" id="2.60.40.1180">
    <property type="entry name" value="Golgi alpha-mannosidase II"/>
    <property type="match status" value="1"/>
</dbReference>
<comment type="cofactor">
    <cofactor evidence="1">
        <name>Ca(2+)</name>
        <dbReference type="ChEBI" id="CHEBI:29108"/>
    </cofactor>
</comment>
<keyword evidence="6" id="KW-0119">Carbohydrate metabolism</keyword>
<evidence type="ECO:0000256" key="6">
    <source>
        <dbReference type="RuleBase" id="RU361134"/>
    </source>
</evidence>
<feature type="domain" description="Glycosyl hydrolase family 13 catalytic" evidence="9">
    <location>
        <begin position="45"/>
        <end position="441"/>
    </location>
</feature>
<organism evidence="10 11">
    <name type="scientific">Streptosporangium album</name>
    <dbReference type="NCBI Taxonomy" id="47479"/>
    <lineage>
        <taxon>Bacteria</taxon>
        <taxon>Bacillati</taxon>
        <taxon>Actinomycetota</taxon>
        <taxon>Actinomycetes</taxon>
        <taxon>Streptosporangiales</taxon>
        <taxon>Streptosporangiaceae</taxon>
        <taxon>Streptosporangium</taxon>
    </lineage>
</organism>
<evidence type="ECO:0000259" key="9">
    <source>
        <dbReference type="SMART" id="SM00642"/>
    </source>
</evidence>
<sequence length="541" mass="60711">MGGRIPSIGDPVDAPNSIAETTLRPRPKHDYWPSPDDWRDEVFYSLIIDRFQPGADCVIVGDSRSGDSRHGGDLAGLAGRLEYLEELKVTTVLLSPVTVTAPGTYHGYAPVHLLEVDPHLGRLSDLVDLVARAHERGMRIILDLVVNHAGPIFEYADGNEWKKEGRRGVIARWNSFNPTELARAEHFTRRGVIEDWSSPEQAAFGDFPPNFRRFATERPETQRLLIHIACWWLKETDADGFRVDAIRHLDRGFLCNLANEVKRYAISLGKNNLLILGEHSTGNCFDIADDFRTGINSAYNYPEYRRQNWALHGSSPTGDLEDSFRIASHALGPALGNVVRFIDNHDVYRFLRVGEPEGLLRMALAFLMFSIGIPLVYYGTEQGFRQSTNRLEPESSAHRASPQNREDMFAEGQYKSESSAGDNFATMSGTFQWIRRLAEIRGRFVALRRGEQWVRWSDPEGPGLFAFSRIHGSQEVLVVLNSAATARQADINVDCRLVRPGDRLVDVLDLSCSVEAYRPEEGGSKVLVWVPAYGARAFTIT</sequence>
<dbReference type="GO" id="GO:0046872">
    <property type="term" value="F:metal ion binding"/>
    <property type="evidence" value="ECO:0007669"/>
    <property type="project" value="UniProtKB-KW"/>
</dbReference>
<keyword evidence="11" id="KW-1185">Reference proteome</keyword>
<keyword evidence="8" id="KW-0812">Transmembrane</keyword>
<dbReference type="SUPFAM" id="SSF51011">
    <property type="entry name" value="Glycosyl hydrolase domain"/>
    <property type="match status" value="1"/>
</dbReference>
<feature type="transmembrane region" description="Helical" evidence="8">
    <location>
        <begin position="359"/>
        <end position="380"/>
    </location>
</feature>
<proteinExistence type="inferred from homology"/>
<evidence type="ECO:0000256" key="1">
    <source>
        <dbReference type="ARBA" id="ARBA00001913"/>
    </source>
</evidence>